<keyword evidence="3 6" id="KW-0808">Transferase</keyword>
<gene>
    <name evidence="7" type="ORF">SAMN04487820_1016</name>
</gene>
<dbReference type="InterPro" id="IPR000092">
    <property type="entry name" value="Polyprenyl_synt"/>
</dbReference>
<evidence type="ECO:0000313" key="8">
    <source>
        <dbReference type="Proteomes" id="UP000199213"/>
    </source>
</evidence>
<dbReference type="GO" id="GO:0004659">
    <property type="term" value="F:prenyltransferase activity"/>
    <property type="evidence" value="ECO:0007669"/>
    <property type="project" value="InterPro"/>
</dbReference>
<name>A0A1G8VD28_ACTMZ</name>
<proteinExistence type="inferred from homology"/>
<dbReference type="InterPro" id="IPR008949">
    <property type="entry name" value="Isoprenoid_synthase_dom_sf"/>
</dbReference>
<dbReference type="EMBL" id="FNFM01000001">
    <property type="protein sequence ID" value="SDJ63958.1"/>
    <property type="molecule type" value="Genomic_DNA"/>
</dbReference>
<dbReference type="GO" id="GO:0046872">
    <property type="term" value="F:metal ion binding"/>
    <property type="evidence" value="ECO:0007669"/>
    <property type="project" value="UniProtKB-KW"/>
</dbReference>
<dbReference type="PANTHER" id="PTHR12001:SF69">
    <property type="entry name" value="ALL TRANS-POLYPRENYL-DIPHOSPHATE SYNTHASE PDSS1"/>
    <property type="match status" value="1"/>
</dbReference>
<keyword evidence="5" id="KW-0460">Magnesium</keyword>
<organism evidence="7 8">
    <name type="scientific">Actinopolyspora mzabensis</name>
    <dbReference type="NCBI Taxonomy" id="995066"/>
    <lineage>
        <taxon>Bacteria</taxon>
        <taxon>Bacillati</taxon>
        <taxon>Actinomycetota</taxon>
        <taxon>Actinomycetes</taxon>
        <taxon>Actinopolysporales</taxon>
        <taxon>Actinopolysporaceae</taxon>
        <taxon>Actinopolyspora</taxon>
    </lineage>
</organism>
<dbReference type="CDD" id="cd00867">
    <property type="entry name" value="Trans_IPPS"/>
    <property type="match status" value="1"/>
</dbReference>
<dbReference type="AlphaFoldDB" id="A0A1G8VD28"/>
<dbReference type="GO" id="GO:0008299">
    <property type="term" value="P:isoprenoid biosynthetic process"/>
    <property type="evidence" value="ECO:0007669"/>
    <property type="project" value="InterPro"/>
</dbReference>
<dbReference type="PANTHER" id="PTHR12001">
    <property type="entry name" value="GERANYLGERANYL PYROPHOSPHATE SYNTHASE"/>
    <property type="match status" value="1"/>
</dbReference>
<evidence type="ECO:0000256" key="5">
    <source>
        <dbReference type="ARBA" id="ARBA00022842"/>
    </source>
</evidence>
<evidence type="ECO:0000256" key="3">
    <source>
        <dbReference type="ARBA" id="ARBA00022679"/>
    </source>
</evidence>
<dbReference type="SUPFAM" id="SSF48576">
    <property type="entry name" value="Terpenoid synthases"/>
    <property type="match status" value="1"/>
</dbReference>
<dbReference type="Proteomes" id="UP000199213">
    <property type="component" value="Unassembled WGS sequence"/>
</dbReference>
<evidence type="ECO:0000256" key="2">
    <source>
        <dbReference type="ARBA" id="ARBA00006706"/>
    </source>
</evidence>
<keyword evidence="4" id="KW-0479">Metal-binding</keyword>
<dbReference type="Gene3D" id="1.10.600.10">
    <property type="entry name" value="Farnesyl Diphosphate Synthase"/>
    <property type="match status" value="1"/>
</dbReference>
<evidence type="ECO:0000256" key="1">
    <source>
        <dbReference type="ARBA" id="ARBA00001946"/>
    </source>
</evidence>
<evidence type="ECO:0000256" key="6">
    <source>
        <dbReference type="RuleBase" id="RU004466"/>
    </source>
</evidence>
<evidence type="ECO:0000313" key="7">
    <source>
        <dbReference type="EMBL" id="SDJ63958.1"/>
    </source>
</evidence>
<protein>
    <submittedName>
        <fullName evidence="7">Geranylgeranyl diphosphate synthase, type I</fullName>
    </submittedName>
</protein>
<comment type="similarity">
    <text evidence="2 6">Belongs to the FPP/GGPP synthase family.</text>
</comment>
<accession>A0A1G8VD28</accession>
<sequence length="400" mass="43552">MVAVAIVVAFPTNRRGTVEHVFGKTSRGRMIRVGPGCFRRFRIEKSVGRSPSGQRSLFLATWNGGPHTVDGMTEIDVPQVADPEIARLVRAEVEYRWPEDASDLDEVVRYGLVPFGKMMGPWLLIRSGLAVGGELAPMLPAAVAVECVQVGAMMHDDIVDEDAERRSKSAAYETFGHPTAIVGGDGLFFQGFAALSDCGRAGVPESRVARGLDVLARTGLRIGDAAVKEIRMGRTVCSTATYRDMIKDKSGALLWMACGLGATLSGADEESLDALHNYSNFLGIGYQIRDDLMAYDGTRAGKPNTSDIRNGRPTLPVLLAHRRASRNEKLLIEEILADTTSPVEQRYEAMRDLVRAHGAVDSAREMSRRYARMAARALEALPPGEHRDALEELTATGRLV</sequence>
<dbReference type="SFLD" id="SFLDS00005">
    <property type="entry name" value="Isoprenoid_Synthase_Type_I"/>
    <property type="match status" value="1"/>
</dbReference>
<dbReference type="Pfam" id="PF00348">
    <property type="entry name" value="polyprenyl_synt"/>
    <property type="match status" value="1"/>
</dbReference>
<keyword evidence="8" id="KW-1185">Reference proteome</keyword>
<comment type="cofactor">
    <cofactor evidence="1">
        <name>Mg(2+)</name>
        <dbReference type="ChEBI" id="CHEBI:18420"/>
    </cofactor>
</comment>
<reference evidence="8" key="1">
    <citation type="submission" date="2016-10" db="EMBL/GenBank/DDBJ databases">
        <authorList>
            <person name="Varghese N."/>
            <person name="Submissions S."/>
        </authorList>
    </citation>
    <scope>NUCLEOTIDE SEQUENCE [LARGE SCALE GENOMIC DNA]</scope>
    <source>
        <strain evidence="8">DSM 45460</strain>
    </source>
</reference>
<evidence type="ECO:0000256" key="4">
    <source>
        <dbReference type="ARBA" id="ARBA00022723"/>
    </source>
</evidence>